<dbReference type="AlphaFoldDB" id="A0A916K0A4"/>
<organism evidence="1 2">
    <name type="scientific">Paenibacillus solanacearum</name>
    <dbReference type="NCBI Taxonomy" id="2048548"/>
    <lineage>
        <taxon>Bacteria</taxon>
        <taxon>Bacillati</taxon>
        <taxon>Bacillota</taxon>
        <taxon>Bacilli</taxon>
        <taxon>Bacillales</taxon>
        <taxon>Paenibacillaceae</taxon>
        <taxon>Paenibacillus</taxon>
    </lineage>
</organism>
<keyword evidence="2" id="KW-1185">Reference proteome</keyword>
<accession>A0A916K0A4</accession>
<sequence>MQSNPFTVFEQAGSEQALEQFRQSIVSEGFSGFRKFLDGFRDRLKRFDETEAETTAALLDCARKLFPAPVQFSPSWANVWKEFEQIIGYKRMVLDSVPAEERVGEWQILLDNPFTNSDIVCYPSLSFIEGAYMYAYFRTDLKQNEFIRLQKIQNVIMAFGSDGAAITEKSKD</sequence>
<dbReference type="RefSeq" id="WP_218092120.1">
    <property type="nucleotide sequence ID" value="NZ_CAJVAS010000008.1"/>
</dbReference>
<proteinExistence type="predicted"/>
<evidence type="ECO:0000313" key="2">
    <source>
        <dbReference type="Proteomes" id="UP000693672"/>
    </source>
</evidence>
<gene>
    <name evidence="1" type="ORF">PAESOLCIP111_02335</name>
</gene>
<protein>
    <submittedName>
        <fullName evidence="1">Uncharacterized protein</fullName>
    </submittedName>
</protein>
<evidence type="ECO:0000313" key="1">
    <source>
        <dbReference type="EMBL" id="CAG7621350.1"/>
    </source>
</evidence>
<dbReference type="Proteomes" id="UP000693672">
    <property type="component" value="Unassembled WGS sequence"/>
</dbReference>
<comment type="caution">
    <text evidence="1">The sequence shown here is derived from an EMBL/GenBank/DDBJ whole genome shotgun (WGS) entry which is preliminary data.</text>
</comment>
<dbReference type="EMBL" id="CAJVAS010000008">
    <property type="protein sequence ID" value="CAG7621350.1"/>
    <property type="molecule type" value="Genomic_DNA"/>
</dbReference>
<reference evidence="1" key="1">
    <citation type="submission" date="2021-06" db="EMBL/GenBank/DDBJ databases">
        <authorList>
            <person name="Criscuolo A."/>
        </authorList>
    </citation>
    <scope>NUCLEOTIDE SEQUENCE</scope>
    <source>
        <strain evidence="1">CIP111600</strain>
    </source>
</reference>
<name>A0A916K0A4_9BACL</name>